<dbReference type="Pfam" id="PF04452">
    <property type="entry name" value="Methyltrans_RNA"/>
    <property type="match status" value="1"/>
</dbReference>
<dbReference type="PATRIC" id="fig|1121439.3.peg.2955"/>
<dbReference type="STRING" id="1121439.dsat_1568"/>
<evidence type="ECO:0000256" key="4">
    <source>
        <dbReference type="ARBA" id="ARBA00022552"/>
    </source>
</evidence>
<dbReference type="EMBL" id="ATHI01000032">
    <property type="protein sequence ID" value="EPR30428.1"/>
    <property type="molecule type" value="Genomic_DNA"/>
</dbReference>
<evidence type="ECO:0000256" key="3">
    <source>
        <dbReference type="ARBA" id="ARBA00022490"/>
    </source>
</evidence>
<evidence type="ECO:0000256" key="10">
    <source>
        <dbReference type="PIRNR" id="PIRNR015601"/>
    </source>
</evidence>
<dbReference type="EC" id="2.1.1.193" evidence="10"/>
<dbReference type="InterPro" id="IPR046887">
    <property type="entry name" value="RsmE_PUA-like"/>
</dbReference>
<keyword evidence="7 10" id="KW-0949">S-adenosyl-L-methionine</keyword>
<dbReference type="PIRSF" id="PIRSF015601">
    <property type="entry name" value="MTase_slr0722"/>
    <property type="match status" value="1"/>
</dbReference>
<keyword evidence="4 10" id="KW-0698">rRNA processing</keyword>
<reference evidence="13 14" key="1">
    <citation type="journal article" date="2013" name="Genome Announc.">
        <title>Draft genome sequences for three mercury-methylating, sulfate-reducing bacteria.</title>
        <authorList>
            <person name="Brown S.D."/>
            <person name="Hurt R.A.Jr."/>
            <person name="Gilmour C.C."/>
            <person name="Elias D.A."/>
        </authorList>
    </citation>
    <scope>NUCLEOTIDE SEQUENCE [LARGE SCALE GENOMIC DNA]</scope>
    <source>
        <strain evidence="13 14">DSM 16529</strain>
    </source>
</reference>
<evidence type="ECO:0000313" key="14">
    <source>
        <dbReference type="Proteomes" id="UP000014975"/>
    </source>
</evidence>
<dbReference type="SUPFAM" id="SSF75217">
    <property type="entry name" value="alpha/beta knot"/>
    <property type="match status" value="1"/>
</dbReference>
<dbReference type="Gene3D" id="3.40.1280.10">
    <property type="match status" value="1"/>
</dbReference>
<comment type="function">
    <text evidence="8 10">Specifically methylates the N3 position of the uracil ring of uridine 1498 (m3U1498) in 16S rRNA. Acts on the fully assembled 30S ribosomal subunit.</text>
</comment>
<feature type="domain" description="Ribosomal RNA small subunit methyltransferase E PUA-like" evidence="12">
    <location>
        <begin position="20"/>
        <end position="59"/>
    </location>
</feature>
<evidence type="ECO:0000256" key="1">
    <source>
        <dbReference type="ARBA" id="ARBA00004496"/>
    </source>
</evidence>
<keyword evidence="5 10" id="KW-0489">Methyltransferase</keyword>
<dbReference type="AlphaFoldDB" id="S7UDY5"/>
<comment type="similarity">
    <text evidence="2 10">Belongs to the RNA methyltransferase RsmE family.</text>
</comment>
<dbReference type="NCBIfam" id="TIGR00046">
    <property type="entry name" value="RsmE family RNA methyltransferase"/>
    <property type="match status" value="1"/>
</dbReference>
<keyword evidence="14" id="KW-1185">Reference proteome</keyword>
<dbReference type="PANTHER" id="PTHR30027:SF3">
    <property type="entry name" value="16S RRNA (URACIL(1498)-N(3))-METHYLTRANSFERASE"/>
    <property type="match status" value="1"/>
</dbReference>
<dbReference type="InterPro" id="IPR029028">
    <property type="entry name" value="Alpha/beta_knot_MTases"/>
</dbReference>
<keyword evidence="3 10" id="KW-0963">Cytoplasm</keyword>
<evidence type="ECO:0000256" key="5">
    <source>
        <dbReference type="ARBA" id="ARBA00022603"/>
    </source>
</evidence>
<dbReference type="CDD" id="cd18084">
    <property type="entry name" value="RsmE-like"/>
    <property type="match status" value="1"/>
</dbReference>
<dbReference type="eggNOG" id="COG1385">
    <property type="taxonomic scope" value="Bacteria"/>
</dbReference>
<gene>
    <name evidence="13" type="ORF">dsat_1568</name>
</gene>
<dbReference type="GO" id="GO:0070042">
    <property type="term" value="F:rRNA (uridine-N3-)-methyltransferase activity"/>
    <property type="evidence" value="ECO:0007669"/>
    <property type="project" value="TreeGrafter"/>
</dbReference>
<evidence type="ECO:0000256" key="2">
    <source>
        <dbReference type="ARBA" id="ARBA00005528"/>
    </source>
</evidence>
<evidence type="ECO:0000256" key="6">
    <source>
        <dbReference type="ARBA" id="ARBA00022679"/>
    </source>
</evidence>
<evidence type="ECO:0000256" key="8">
    <source>
        <dbReference type="ARBA" id="ARBA00025699"/>
    </source>
</evidence>
<evidence type="ECO:0000256" key="9">
    <source>
        <dbReference type="ARBA" id="ARBA00047944"/>
    </source>
</evidence>
<organism evidence="13 14">
    <name type="scientific">Alkalidesulfovibrio alkalitolerans DSM 16529</name>
    <dbReference type="NCBI Taxonomy" id="1121439"/>
    <lineage>
        <taxon>Bacteria</taxon>
        <taxon>Pseudomonadati</taxon>
        <taxon>Thermodesulfobacteriota</taxon>
        <taxon>Desulfovibrionia</taxon>
        <taxon>Desulfovibrionales</taxon>
        <taxon>Desulfovibrionaceae</taxon>
        <taxon>Alkalidesulfovibrio</taxon>
    </lineage>
</organism>
<evidence type="ECO:0000259" key="11">
    <source>
        <dbReference type="Pfam" id="PF04452"/>
    </source>
</evidence>
<evidence type="ECO:0000256" key="7">
    <source>
        <dbReference type="ARBA" id="ARBA00022691"/>
    </source>
</evidence>
<dbReference type="SUPFAM" id="SSF88697">
    <property type="entry name" value="PUA domain-like"/>
    <property type="match status" value="1"/>
</dbReference>
<comment type="catalytic activity">
    <reaction evidence="9 10">
        <text>uridine(1498) in 16S rRNA + S-adenosyl-L-methionine = N(3)-methyluridine(1498) in 16S rRNA + S-adenosyl-L-homocysteine + H(+)</text>
        <dbReference type="Rhea" id="RHEA:42920"/>
        <dbReference type="Rhea" id="RHEA-COMP:10283"/>
        <dbReference type="Rhea" id="RHEA-COMP:10284"/>
        <dbReference type="ChEBI" id="CHEBI:15378"/>
        <dbReference type="ChEBI" id="CHEBI:57856"/>
        <dbReference type="ChEBI" id="CHEBI:59789"/>
        <dbReference type="ChEBI" id="CHEBI:65315"/>
        <dbReference type="ChEBI" id="CHEBI:74502"/>
        <dbReference type="EC" id="2.1.1.193"/>
    </reaction>
</comment>
<dbReference type="InterPro" id="IPR006700">
    <property type="entry name" value="RsmE"/>
</dbReference>
<dbReference type="RefSeq" id="WP_020888264.1">
    <property type="nucleotide sequence ID" value="NZ_ATHI01000032.1"/>
</dbReference>
<dbReference type="GO" id="GO:0005737">
    <property type="term" value="C:cytoplasm"/>
    <property type="evidence" value="ECO:0007669"/>
    <property type="project" value="UniProtKB-SubCell"/>
</dbReference>
<dbReference type="InterPro" id="IPR046886">
    <property type="entry name" value="RsmE_MTase_dom"/>
</dbReference>
<name>S7UDY5_9BACT</name>
<sequence length="243" mass="26660">MARIDGFHLPPEAWREPYTLEGGEARHLLTVLRARPGTRVRLFDGCGREGLFELISGRKDVARLAPLEIRNVERPTSRLTIALGFSKAGRRDWLLEKAVELQVGEIVFWQAAHSQGRLPETVKRTWRETCIAAAKQCGAVWLPEITLLSSGAAAVAEAGKVHGSRLLLWEKETKIVLSQDDLAGSVFAVIGPEGGLAEAEARTFMDAGFASRHLGPSILRLETAALLVMGLHYHARIVQPETS</sequence>
<keyword evidence="6 10" id="KW-0808">Transferase</keyword>
<dbReference type="PANTHER" id="PTHR30027">
    <property type="entry name" value="RIBOSOMAL RNA SMALL SUBUNIT METHYLTRANSFERASE E"/>
    <property type="match status" value="1"/>
</dbReference>
<proteinExistence type="inferred from homology"/>
<feature type="domain" description="Ribosomal RNA small subunit methyltransferase E methyltransferase" evidence="11">
    <location>
        <begin position="75"/>
        <end position="231"/>
    </location>
</feature>
<dbReference type="Proteomes" id="UP000014975">
    <property type="component" value="Unassembled WGS sequence"/>
</dbReference>
<dbReference type="InterPro" id="IPR029026">
    <property type="entry name" value="tRNA_m1G_MTases_N"/>
</dbReference>
<evidence type="ECO:0000259" key="12">
    <source>
        <dbReference type="Pfam" id="PF20260"/>
    </source>
</evidence>
<dbReference type="GO" id="GO:0070475">
    <property type="term" value="P:rRNA base methylation"/>
    <property type="evidence" value="ECO:0007669"/>
    <property type="project" value="TreeGrafter"/>
</dbReference>
<evidence type="ECO:0000313" key="13">
    <source>
        <dbReference type="EMBL" id="EPR30428.1"/>
    </source>
</evidence>
<comment type="subcellular location">
    <subcellularLocation>
        <location evidence="1 10">Cytoplasm</location>
    </subcellularLocation>
</comment>
<dbReference type="InterPro" id="IPR015947">
    <property type="entry name" value="PUA-like_sf"/>
</dbReference>
<dbReference type="OrthoDB" id="9815641at2"/>
<comment type="caution">
    <text evidence="13">The sequence shown here is derived from an EMBL/GenBank/DDBJ whole genome shotgun (WGS) entry which is preliminary data.</text>
</comment>
<dbReference type="Pfam" id="PF20260">
    <property type="entry name" value="PUA_4"/>
    <property type="match status" value="1"/>
</dbReference>
<protein>
    <recommendedName>
        <fullName evidence="10">Ribosomal RNA small subunit methyltransferase E</fullName>
        <ecNumber evidence="10">2.1.1.193</ecNumber>
    </recommendedName>
</protein>
<accession>S7UDY5</accession>